<keyword evidence="4" id="KW-0472">Membrane</keyword>
<feature type="compositionally biased region" description="Basic residues" evidence="3">
    <location>
        <begin position="66"/>
        <end position="79"/>
    </location>
</feature>
<dbReference type="PANTHER" id="PTHR48108">
    <property type="entry name" value="CBS DOMAIN-CONTAINING PROTEIN CBSX2, CHLOROPLASTIC"/>
    <property type="match status" value="1"/>
</dbReference>
<proteinExistence type="predicted"/>
<dbReference type="Pfam" id="PF00564">
    <property type="entry name" value="PB1"/>
    <property type="match status" value="1"/>
</dbReference>
<feature type="domain" description="CBS" evidence="5">
    <location>
        <begin position="150"/>
        <end position="205"/>
    </location>
</feature>
<keyword evidence="2" id="KW-0129">CBS domain</keyword>
<feature type="compositionally biased region" description="Polar residues" evidence="3">
    <location>
        <begin position="50"/>
        <end position="62"/>
    </location>
</feature>
<keyword evidence="1" id="KW-0677">Repeat</keyword>
<dbReference type="Pfam" id="PF00571">
    <property type="entry name" value="CBS"/>
    <property type="match status" value="4"/>
</dbReference>
<name>M4BFP0_HYAAE</name>
<keyword evidence="4" id="KW-1133">Transmembrane helix</keyword>
<evidence type="ECO:0000313" key="6">
    <source>
        <dbReference type="EnsemblProtists" id="HpaP805110"/>
    </source>
</evidence>
<feature type="domain" description="CBS" evidence="5">
    <location>
        <begin position="83"/>
        <end position="142"/>
    </location>
</feature>
<evidence type="ECO:0000259" key="5">
    <source>
        <dbReference type="PROSITE" id="PS51371"/>
    </source>
</evidence>
<sequence length="567" mass="61858">MQRKAKDDARKARPQQLVFSTKKVGRKARDKTRPLPSQSSLEDDPKPAIQHQSESSASSTNAPERARHRSSRSHHRSHSVNRMQPSRALLQGDQSTVAQCVRAMVERETDAALLVDRNGLLTGILTDRDVAVKVVAVGRDPSKTLAHEVMTPGPSCVSASASAIDALKTMILGQFRHLPVTDNDKVVGILDIAKCLYEAITKLEQAYRRSSDRLEVTVKKLFLPTLSAIIVHGSEVPVLSPTSSAMDAARLMLIQKTSAVMVCDEANRTVGIFTSKDLMRRVVAMTLQPNQCLLSSVMTPNPQTATLGTTILETLHSMHHGKFLHVPVYDNGSALVGIVDVLQVTHGVVQQMGTFQSVKSDSVQPLWDQFRSSLENANKLSNNTEQEKVINDESSVCVDHPDADGVDIASLVGRQSWSNFQSSAGTSGTGDPATLDESGHVPAVFVYKLADCYGNNHRFMSSAESVKELLLDVQNRLGDSTIRRILYVDDEGDHILLSEDSDLKDAVNRARTWGNKYIRLMVKGTSYNHLAVRRALASNSDTAIGMVVYAAAVAALAGASFFLSRRK</sequence>
<evidence type="ECO:0000256" key="3">
    <source>
        <dbReference type="SAM" id="MobiDB-lite"/>
    </source>
</evidence>
<feature type="transmembrane region" description="Helical" evidence="4">
    <location>
        <begin position="543"/>
        <end position="563"/>
    </location>
</feature>
<dbReference type="OMA" id="SAVMVCD"/>
<feature type="domain" description="CBS" evidence="5">
    <location>
        <begin position="298"/>
        <end position="354"/>
    </location>
</feature>
<dbReference type="eggNOG" id="ENOG502QVK2">
    <property type="taxonomic scope" value="Eukaryota"/>
</dbReference>
<dbReference type="InterPro" id="IPR046342">
    <property type="entry name" value="CBS_dom_sf"/>
</dbReference>
<feature type="compositionally biased region" description="Basic and acidic residues" evidence="3">
    <location>
        <begin position="1"/>
        <end position="11"/>
    </location>
</feature>
<dbReference type="SUPFAM" id="SSF54277">
    <property type="entry name" value="CAD &amp; PB1 domains"/>
    <property type="match status" value="1"/>
</dbReference>
<accession>M4BFP0</accession>
<evidence type="ECO:0000256" key="2">
    <source>
        <dbReference type="PROSITE-ProRule" id="PRU00703"/>
    </source>
</evidence>
<dbReference type="PROSITE" id="PS51371">
    <property type="entry name" value="CBS"/>
    <property type="match status" value="4"/>
</dbReference>
<evidence type="ECO:0000256" key="4">
    <source>
        <dbReference type="SAM" id="Phobius"/>
    </source>
</evidence>
<dbReference type="Proteomes" id="UP000011713">
    <property type="component" value="Unassembled WGS sequence"/>
</dbReference>
<dbReference type="PANTHER" id="PTHR48108:SF26">
    <property type="entry name" value="CBS DOMAIN-CONTAINING PROTEIN DDB_G0289609"/>
    <property type="match status" value="1"/>
</dbReference>
<dbReference type="HOGENOM" id="CLU_009026_4_1_1"/>
<dbReference type="AlphaFoldDB" id="M4BFP0"/>
<protein>
    <recommendedName>
        <fullName evidence="5">CBS domain-containing protein</fullName>
    </recommendedName>
</protein>
<dbReference type="InterPro" id="IPR000270">
    <property type="entry name" value="PB1_dom"/>
</dbReference>
<dbReference type="SUPFAM" id="SSF54631">
    <property type="entry name" value="CBS-domain pair"/>
    <property type="match status" value="2"/>
</dbReference>
<dbReference type="VEuPathDB" id="FungiDB:HpaG805110"/>
<dbReference type="EMBL" id="JH598211">
    <property type="status" value="NOT_ANNOTATED_CDS"/>
    <property type="molecule type" value="Genomic_DNA"/>
</dbReference>
<dbReference type="STRING" id="559515.M4BFP0"/>
<keyword evidence="7" id="KW-1185">Reference proteome</keyword>
<dbReference type="Gene3D" id="3.10.580.10">
    <property type="entry name" value="CBS-domain"/>
    <property type="match status" value="2"/>
</dbReference>
<reference evidence="6" key="2">
    <citation type="submission" date="2015-06" db="UniProtKB">
        <authorList>
            <consortium name="EnsemblProtists"/>
        </authorList>
    </citation>
    <scope>IDENTIFICATION</scope>
    <source>
        <strain evidence="6">Emoy2</strain>
    </source>
</reference>
<dbReference type="InterPro" id="IPR000644">
    <property type="entry name" value="CBS_dom"/>
</dbReference>
<evidence type="ECO:0000313" key="7">
    <source>
        <dbReference type="Proteomes" id="UP000011713"/>
    </source>
</evidence>
<reference evidence="7" key="1">
    <citation type="journal article" date="2010" name="Science">
        <title>Signatures of adaptation to obligate biotrophy in the Hyaloperonospora arabidopsidis genome.</title>
        <authorList>
            <person name="Baxter L."/>
            <person name="Tripathy S."/>
            <person name="Ishaque N."/>
            <person name="Boot N."/>
            <person name="Cabral A."/>
            <person name="Kemen E."/>
            <person name="Thines M."/>
            <person name="Ah-Fong A."/>
            <person name="Anderson R."/>
            <person name="Badejoko W."/>
            <person name="Bittner-Eddy P."/>
            <person name="Boore J.L."/>
            <person name="Chibucos M.C."/>
            <person name="Coates M."/>
            <person name="Dehal P."/>
            <person name="Delehaunty K."/>
            <person name="Dong S."/>
            <person name="Downton P."/>
            <person name="Dumas B."/>
            <person name="Fabro G."/>
            <person name="Fronick C."/>
            <person name="Fuerstenberg S.I."/>
            <person name="Fulton L."/>
            <person name="Gaulin E."/>
            <person name="Govers F."/>
            <person name="Hughes L."/>
            <person name="Humphray S."/>
            <person name="Jiang R.H."/>
            <person name="Judelson H."/>
            <person name="Kamoun S."/>
            <person name="Kyung K."/>
            <person name="Meijer H."/>
            <person name="Minx P."/>
            <person name="Morris P."/>
            <person name="Nelson J."/>
            <person name="Phuntumart V."/>
            <person name="Qutob D."/>
            <person name="Rehmany A."/>
            <person name="Rougon-Cardoso A."/>
            <person name="Ryden P."/>
            <person name="Torto-Alalibo T."/>
            <person name="Studholme D."/>
            <person name="Wang Y."/>
            <person name="Win J."/>
            <person name="Wood J."/>
            <person name="Clifton S.W."/>
            <person name="Rogers J."/>
            <person name="Van den Ackerveken G."/>
            <person name="Jones J.D."/>
            <person name="McDowell J.M."/>
            <person name="Beynon J."/>
            <person name="Tyler B.M."/>
        </authorList>
    </citation>
    <scope>NUCLEOTIDE SEQUENCE [LARGE SCALE GENOMIC DNA]</scope>
    <source>
        <strain evidence="7">Emoy2</strain>
    </source>
</reference>
<evidence type="ECO:0000256" key="1">
    <source>
        <dbReference type="ARBA" id="ARBA00022737"/>
    </source>
</evidence>
<dbReference type="SMART" id="SM00116">
    <property type="entry name" value="CBS"/>
    <property type="match status" value="4"/>
</dbReference>
<feature type="region of interest" description="Disordered" evidence="3">
    <location>
        <begin position="1"/>
        <end position="92"/>
    </location>
</feature>
<dbReference type="InParanoid" id="M4BFP0"/>
<organism evidence="6 7">
    <name type="scientific">Hyaloperonospora arabidopsidis (strain Emoy2)</name>
    <name type="common">Downy mildew agent</name>
    <name type="synonym">Peronospora arabidopsidis</name>
    <dbReference type="NCBI Taxonomy" id="559515"/>
    <lineage>
        <taxon>Eukaryota</taxon>
        <taxon>Sar</taxon>
        <taxon>Stramenopiles</taxon>
        <taxon>Oomycota</taxon>
        <taxon>Peronosporomycetes</taxon>
        <taxon>Peronosporales</taxon>
        <taxon>Peronosporaceae</taxon>
        <taxon>Hyaloperonospora</taxon>
    </lineage>
</organism>
<dbReference type="CDD" id="cd17782">
    <property type="entry name" value="CBS_pair_MUG70_2"/>
    <property type="match status" value="1"/>
</dbReference>
<keyword evidence="4" id="KW-0812">Transmembrane</keyword>
<dbReference type="EnsemblProtists" id="HpaT805110">
    <property type="protein sequence ID" value="HpaP805110"/>
    <property type="gene ID" value="HpaG805110"/>
</dbReference>
<dbReference type="InterPro" id="IPR051462">
    <property type="entry name" value="CBS_domain-containing"/>
</dbReference>
<feature type="domain" description="CBS" evidence="5">
    <location>
        <begin position="230"/>
        <end position="292"/>
    </location>
</feature>